<reference evidence="2" key="1">
    <citation type="submission" date="2016-11" db="EMBL/GenBank/DDBJ databases">
        <authorList>
            <person name="Varghese N."/>
            <person name="Submissions S."/>
        </authorList>
    </citation>
    <scope>NUCLEOTIDE SEQUENCE [LARGE SCALE GENOMIC DNA]</scope>
    <source>
        <strain evidence="2">DSM 100564</strain>
    </source>
</reference>
<evidence type="ECO:0000313" key="1">
    <source>
        <dbReference type="EMBL" id="SHK57234.1"/>
    </source>
</evidence>
<sequence length="53" mass="6164">MAYRKRTIFSEKQKMEIWDRWQRGESMGSIGRVFDRGSSSIYSLLESTGASDQ</sequence>
<proteinExistence type="predicted"/>
<dbReference type="AlphaFoldDB" id="A0A1M6TJX1"/>
<dbReference type="Proteomes" id="UP000183982">
    <property type="component" value="Unassembled WGS sequence"/>
</dbReference>
<dbReference type="InterPro" id="IPR009057">
    <property type="entry name" value="Homeodomain-like_sf"/>
</dbReference>
<evidence type="ECO:0000313" key="2">
    <source>
        <dbReference type="Proteomes" id="UP000183982"/>
    </source>
</evidence>
<organism evidence="1 2">
    <name type="scientific">Shimia gijangensis</name>
    <dbReference type="NCBI Taxonomy" id="1470563"/>
    <lineage>
        <taxon>Bacteria</taxon>
        <taxon>Pseudomonadati</taxon>
        <taxon>Pseudomonadota</taxon>
        <taxon>Alphaproteobacteria</taxon>
        <taxon>Rhodobacterales</taxon>
        <taxon>Roseobacteraceae</taxon>
    </lineage>
</organism>
<dbReference type="SUPFAM" id="SSF46689">
    <property type="entry name" value="Homeodomain-like"/>
    <property type="match status" value="1"/>
</dbReference>
<dbReference type="EMBL" id="FQZQ01000041">
    <property type="protein sequence ID" value="SHK57234.1"/>
    <property type="molecule type" value="Genomic_DNA"/>
</dbReference>
<protein>
    <recommendedName>
        <fullName evidence="3">Helix-turn-helix domain-containing protein</fullName>
    </recommendedName>
</protein>
<gene>
    <name evidence="1" type="ORF">SAMN05444000_1414</name>
</gene>
<evidence type="ECO:0008006" key="3">
    <source>
        <dbReference type="Google" id="ProtNLM"/>
    </source>
</evidence>
<keyword evidence="2" id="KW-1185">Reference proteome</keyword>
<accession>A0A1M6TJX1</accession>
<name>A0A1M6TJX1_9RHOB</name>